<comment type="caution">
    <text evidence="2">The sequence shown here is derived from an EMBL/GenBank/DDBJ whole genome shotgun (WGS) entry which is preliminary data.</text>
</comment>
<dbReference type="PROSITE" id="PS51257">
    <property type="entry name" value="PROKAR_LIPOPROTEIN"/>
    <property type="match status" value="1"/>
</dbReference>
<feature type="chain" id="PRO_5046161707" evidence="1">
    <location>
        <begin position="19"/>
        <end position="120"/>
    </location>
</feature>
<evidence type="ECO:0000313" key="2">
    <source>
        <dbReference type="EMBL" id="MEZ8193599.1"/>
    </source>
</evidence>
<dbReference type="Proteomes" id="UP001569153">
    <property type="component" value="Unassembled WGS sequence"/>
</dbReference>
<proteinExistence type="predicted"/>
<feature type="signal peptide" evidence="1">
    <location>
        <begin position="1"/>
        <end position="18"/>
    </location>
</feature>
<dbReference type="InterPro" id="IPR021242">
    <property type="entry name" value="DUF2799"/>
</dbReference>
<name>A0ABV4M1K1_9VIBR</name>
<dbReference type="EMBL" id="JBGOOT010000001">
    <property type="protein sequence ID" value="MEZ8193599.1"/>
    <property type="molecule type" value="Genomic_DNA"/>
</dbReference>
<protein>
    <submittedName>
        <fullName evidence="2">DUF2799 domain-containing protein</fullName>
    </submittedName>
</protein>
<evidence type="ECO:0000256" key="1">
    <source>
        <dbReference type="SAM" id="SignalP"/>
    </source>
</evidence>
<reference evidence="2 3" key="1">
    <citation type="submission" date="2024-06" db="EMBL/GenBank/DDBJ databases">
        <authorList>
            <person name="Steensen K."/>
            <person name="Seneca J."/>
            <person name="Bartlau N."/>
            <person name="Yu A.X."/>
            <person name="Polz M.F."/>
        </authorList>
    </citation>
    <scope>NUCLEOTIDE SEQUENCE [LARGE SCALE GENOMIC DNA]</scope>
    <source>
        <strain evidence="2 3">FF146</strain>
    </source>
</reference>
<keyword evidence="1" id="KW-0732">Signal</keyword>
<dbReference type="Pfam" id="PF10973">
    <property type="entry name" value="DUF2799"/>
    <property type="match status" value="1"/>
</dbReference>
<evidence type="ECO:0000313" key="3">
    <source>
        <dbReference type="Proteomes" id="UP001569153"/>
    </source>
</evidence>
<gene>
    <name evidence="2" type="ORF">ACED38_01750</name>
</gene>
<accession>A0ABV4M1K1</accession>
<dbReference type="RefSeq" id="WP_371729542.1">
    <property type="nucleotide sequence ID" value="NZ_JBGOOT010000001.1"/>
</dbReference>
<organism evidence="2 3">
    <name type="scientific">Vibrio cortegadensis</name>
    <dbReference type="NCBI Taxonomy" id="1328770"/>
    <lineage>
        <taxon>Bacteria</taxon>
        <taxon>Pseudomonadati</taxon>
        <taxon>Pseudomonadota</taxon>
        <taxon>Gammaproteobacteria</taxon>
        <taxon>Vibrionales</taxon>
        <taxon>Vibrionaceae</taxon>
        <taxon>Vibrio</taxon>
    </lineage>
</organism>
<sequence>MKKLILCTCFIMTMTACAKNVQTDDEFWFSQGERLGRSGYGVESDILDRIKAKVPFQITPYSLGYQKGLLEYCNPYNAFAKGISGIRYNGKCEDHEQAVMIKVEWQRGWDAFIGADFYKR</sequence>
<keyword evidence="3" id="KW-1185">Reference proteome</keyword>